<keyword evidence="2" id="KW-0645">Protease</keyword>
<dbReference type="GO" id="GO:0006508">
    <property type="term" value="P:proteolysis"/>
    <property type="evidence" value="ECO:0007669"/>
    <property type="project" value="UniProtKB-KW"/>
</dbReference>
<evidence type="ECO:0000313" key="10">
    <source>
        <dbReference type="Proteomes" id="UP000092177"/>
    </source>
</evidence>
<dbReference type="InterPro" id="IPR050131">
    <property type="entry name" value="Peptidase_S8_subtilisin-like"/>
</dbReference>
<keyword evidence="3" id="KW-0378">Hydrolase</keyword>
<feature type="compositionally biased region" description="Pro residues" evidence="6">
    <location>
        <begin position="549"/>
        <end position="558"/>
    </location>
</feature>
<dbReference type="InterPro" id="IPR000209">
    <property type="entry name" value="Peptidase_S8/S53_dom"/>
</dbReference>
<dbReference type="EMBL" id="LTAN01000009">
    <property type="protein sequence ID" value="OBR03408.1"/>
    <property type="molecule type" value="Genomic_DNA"/>
</dbReference>
<dbReference type="PROSITE" id="PS51892">
    <property type="entry name" value="SUBTILASE"/>
    <property type="match status" value="1"/>
</dbReference>
<dbReference type="Gene3D" id="3.40.50.200">
    <property type="entry name" value="Peptidase S8/S53 domain"/>
    <property type="match status" value="1"/>
</dbReference>
<keyword evidence="4" id="KW-0720">Serine protease</keyword>
<dbReference type="Pfam" id="PF00082">
    <property type="entry name" value="Peptidase_S8"/>
    <property type="match status" value="1"/>
</dbReference>
<gene>
    <name evidence="9" type="ORF">CH63R_12535</name>
</gene>
<evidence type="ECO:0000256" key="7">
    <source>
        <dbReference type="SAM" id="SignalP"/>
    </source>
</evidence>
<dbReference type="OrthoDB" id="1896086at2759"/>
<dbReference type="RefSeq" id="XP_018151926.1">
    <property type="nucleotide sequence ID" value="XM_018307509.1"/>
</dbReference>
<dbReference type="PANTHER" id="PTHR43806:SF66">
    <property type="entry name" value="SERIN ENDOPEPTIDASE"/>
    <property type="match status" value="1"/>
</dbReference>
<proteinExistence type="inferred from homology"/>
<feature type="chain" id="PRO_5008601099" evidence="7">
    <location>
        <begin position="22"/>
        <end position="689"/>
    </location>
</feature>
<dbReference type="SUPFAM" id="SSF52743">
    <property type="entry name" value="Subtilisin-like"/>
    <property type="match status" value="1"/>
</dbReference>
<name>A0A1B7XUI9_COLHI</name>
<feature type="signal peptide" evidence="7">
    <location>
        <begin position="1"/>
        <end position="21"/>
    </location>
</feature>
<feature type="region of interest" description="Disordered" evidence="6">
    <location>
        <begin position="118"/>
        <end position="166"/>
    </location>
</feature>
<evidence type="ECO:0000259" key="8">
    <source>
        <dbReference type="Pfam" id="PF00082"/>
    </source>
</evidence>
<feature type="region of interest" description="Disordered" evidence="6">
    <location>
        <begin position="499"/>
        <end position="565"/>
    </location>
</feature>
<evidence type="ECO:0000256" key="1">
    <source>
        <dbReference type="ARBA" id="ARBA00011073"/>
    </source>
</evidence>
<evidence type="ECO:0000256" key="2">
    <source>
        <dbReference type="ARBA" id="ARBA00022670"/>
    </source>
</evidence>
<evidence type="ECO:0000256" key="4">
    <source>
        <dbReference type="ARBA" id="ARBA00022825"/>
    </source>
</evidence>
<feature type="domain" description="Peptidase S8/S53" evidence="8">
    <location>
        <begin position="198"/>
        <end position="459"/>
    </location>
</feature>
<dbReference type="InterPro" id="IPR015500">
    <property type="entry name" value="Peptidase_S8_subtilisin-rel"/>
</dbReference>
<dbReference type="InterPro" id="IPR036852">
    <property type="entry name" value="Peptidase_S8/S53_dom_sf"/>
</dbReference>
<evidence type="ECO:0000313" key="9">
    <source>
        <dbReference type="EMBL" id="OBR03408.1"/>
    </source>
</evidence>
<dbReference type="GeneID" id="28871616"/>
<keyword evidence="7" id="KW-0732">Signal</keyword>
<dbReference type="Proteomes" id="UP000092177">
    <property type="component" value="Chromosome 9"/>
</dbReference>
<evidence type="ECO:0000256" key="5">
    <source>
        <dbReference type="PROSITE-ProRule" id="PRU01240"/>
    </source>
</evidence>
<sequence>MLSGDLLRWLAVLILSNRVFSVPHQDKWQDLTIHKRNHLLARQDPPPDTMAPTPYIILADRDATREQIQNLKNILSTEAVPGSLEEVPSKRTGLVVFFKAAITSAQADAIAKVPGFGSATPDSKLEEDQPPSPAAPPSSSTPSQPSATGPPGSPQTTLPNPADIGLQSDAADDLKIISQPRGSSLKDIPAFGYASEAGKGVTIYAIDTGANIQHPEWTGMTGDKSFIYAPGAVQEETDFASHGSCVASKSAGPAYGTAKDANMVMVKLPDDLSLSAVFAALVEVSNDVYEKGIEGKAVIVMALGHTIPDLQMSTETAYRLLIIAIMAEDIVIVTASGNEATDEFDDLSDYPALFGDTTDIIVVGGVTNDGSRAFFSQGTGDQLTTSAPAFISCASGGSSGSKRAYGTSFGEPLSLSLPFHHSPFPLSVETHTQEEASLADCNAPAAPTVAGVVAVWLSQAEHHARLQVPGEVAAKAKAMVKSFSYPRVTGGPPVIWNGIDPRRRACRGMGNTANRRRQDGDATDCEEETTPTSAAAAAAPTGSSSTTSRPPPPPPPFRPSWSENPQGFRRVFERDGVASDNYDATSNSASERVTGNIEQWCLAKCTGESPPPPRPPLGIDLLLLETPRLTRDFGTNPDRCASVFLYRVLQFRRGAYFNPYYVCNRYNSAWSTDFVKPSSSSIDSGVAFK</sequence>
<dbReference type="PANTHER" id="PTHR43806">
    <property type="entry name" value="PEPTIDASE S8"/>
    <property type="match status" value="1"/>
</dbReference>
<protein>
    <submittedName>
        <fullName evidence="9">Alkaline proteinase</fullName>
    </submittedName>
</protein>
<evidence type="ECO:0000256" key="3">
    <source>
        <dbReference type="ARBA" id="ARBA00022801"/>
    </source>
</evidence>
<dbReference type="VEuPathDB" id="FungiDB:CH63R_12535"/>
<dbReference type="AlphaFoldDB" id="A0A1B7XUI9"/>
<evidence type="ECO:0000256" key="6">
    <source>
        <dbReference type="SAM" id="MobiDB-lite"/>
    </source>
</evidence>
<organism evidence="9 10">
    <name type="scientific">Colletotrichum higginsianum (strain IMI 349063)</name>
    <name type="common">Crucifer anthracnose fungus</name>
    <dbReference type="NCBI Taxonomy" id="759273"/>
    <lineage>
        <taxon>Eukaryota</taxon>
        <taxon>Fungi</taxon>
        <taxon>Dikarya</taxon>
        <taxon>Ascomycota</taxon>
        <taxon>Pezizomycotina</taxon>
        <taxon>Sordariomycetes</taxon>
        <taxon>Hypocreomycetidae</taxon>
        <taxon>Glomerellales</taxon>
        <taxon>Glomerellaceae</taxon>
        <taxon>Colletotrichum</taxon>
        <taxon>Colletotrichum destructivum species complex</taxon>
    </lineage>
</organism>
<dbReference type="GO" id="GO:0004252">
    <property type="term" value="F:serine-type endopeptidase activity"/>
    <property type="evidence" value="ECO:0007669"/>
    <property type="project" value="InterPro"/>
</dbReference>
<keyword evidence="10" id="KW-1185">Reference proteome</keyword>
<comment type="caution">
    <text evidence="9">The sequence shown here is derived from an EMBL/GenBank/DDBJ whole genome shotgun (WGS) entry which is preliminary data.</text>
</comment>
<dbReference type="PRINTS" id="PR00723">
    <property type="entry name" value="SUBTILISIN"/>
</dbReference>
<feature type="compositionally biased region" description="Low complexity" evidence="6">
    <location>
        <begin position="530"/>
        <end position="548"/>
    </location>
</feature>
<feature type="compositionally biased region" description="Low complexity" evidence="6">
    <location>
        <begin position="137"/>
        <end position="156"/>
    </location>
</feature>
<comment type="similarity">
    <text evidence="1 5">Belongs to the peptidase S8 family.</text>
</comment>
<comment type="caution">
    <text evidence="5">Lacks conserved residue(s) required for the propagation of feature annotation.</text>
</comment>
<accession>A0A1B7XUI9</accession>
<dbReference type="KEGG" id="chig:CH63R_12535"/>
<reference evidence="10" key="1">
    <citation type="journal article" date="2017" name="BMC Genomics">
        <title>Gapless genome assembly of Colletotrichum higginsianum reveals chromosome structure and association of transposable elements with secondary metabolite gene clusters.</title>
        <authorList>
            <person name="Dallery J.-F."/>
            <person name="Lapalu N."/>
            <person name="Zampounis A."/>
            <person name="Pigne S."/>
            <person name="Luyten I."/>
            <person name="Amselem J."/>
            <person name="Wittenberg A.H.J."/>
            <person name="Zhou S."/>
            <person name="de Queiroz M.V."/>
            <person name="Robin G.P."/>
            <person name="Auger A."/>
            <person name="Hainaut M."/>
            <person name="Henrissat B."/>
            <person name="Kim K.-T."/>
            <person name="Lee Y.-H."/>
            <person name="Lespinet O."/>
            <person name="Schwartz D.C."/>
            <person name="Thon M.R."/>
            <person name="O'Connell R.J."/>
        </authorList>
    </citation>
    <scope>NUCLEOTIDE SEQUENCE [LARGE SCALE GENOMIC DNA]</scope>
    <source>
        <strain evidence="10">IMI 349063</strain>
    </source>
</reference>